<dbReference type="AlphaFoldDB" id="A0A6I4WAC3"/>
<dbReference type="GO" id="GO:0004190">
    <property type="term" value="F:aspartic-type endopeptidase activity"/>
    <property type="evidence" value="ECO:0007669"/>
    <property type="project" value="InterPro"/>
</dbReference>
<organism evidence="4 5">
    <name type="scientific">Actinomadura rayongensis</name>
    <dbReference type="NCBI Taxonomy" id="1429076"/>
    <lineage>
        <taxon>Bacteria</taxon>
        <taxon>Bacillati</taxon>
        <taxon>Actinomycetota</taxon>
        <taxon>Actinomycetes</taxon>
        <taxon>Streptosporangiales</taxon>
        <taxon>Thermomonosporaceae</taxon>
        <taxon>Actinomadura</taxon>
    </lineage>
</organism>
<dbReference type="GO" id="GO:0005886">
    <property type="term" value="C:plasma membrane"/>
    <property type="evidence" value="ECO:0007669"/>
    <property type="project" value="TreeGrafter"/>
</dbReference>
<dbReference type="GO" id="GO:0006465">
    <property type="term" value="P:signal peptide processing"/>
    <property type="evidence" value="ECO:0007669"/>
    <property type="project" value="TreeGrafter"/>
</dbReference>
<dbReference type="PANTHER" id="PTHR30487:SF0">
    <property type="entry name" value="PREPILIN LEADER PEPTIDASE_N-METHYLTRANSFERASE-RELATED"/>
    <property type="match status" value="1"/>
</dbReference>
<reference evidence="4 5" key="1">
    <citation type="submission" date="2019-12" db="EMBL/GenBank/DDBJ databases">
        <title>Nocardia macrotermitis sp. nov. and Nocardia aurantia sp. nov., isolated from the gut of the fungus growing-termite Macrotermes natalensis.</title>
        <authorList>
            <person name="Christine B."/>
            <person name="Rene B."/>
        </authorList>
    </citation>
    <scope>NUCLEOTIDE SEQUENCE [LARGE SCALE GENOMIC DNA]</scope>
    <source>
        <strain evidence="4 5">DSM 102126</strain>
    </source>
</reference>
<accession>A0A6I4WAC3</accession>
<feature type="transmembrane region" description="Helical" evidence="2">
    <location>
        <begin position="172"/>
        <end position="188"/>
    </location>
</feature>
<sequence length="189" mass="20096">MWSWRADWTAPLWRRPALTVGACVLAAAVLGARTFARPELAAVLYLGVVGALLVLVDLKLHRLPNPLTLPSYPIALALLGVAAAVEGDARPFVHALIGLATLWALYAVQWFLLPGQIGFGDVKLAGVLGLYLGWYGSDAWVTGVFLTYLSGGLVAIGLLLARRRGRRDAIPYGPFMVAGTFAAILAFAG</sequence>
<protein>
    <submittedName>
        <fullName evidence="4">Prepilin peptidase</fullName>
    </submittedName>
</protein>
<evidence type="ECO:0000256" key="2">
    <source>
        <dbReference type="SAM" id="Phobius"/>
    </source>
</evidence>
<feature type="transmembrane region" description="Helical" evidence="2">
    <location>
        <begin position="41"/>
        <end position="60"/>
    </location>
</feature>
<comment type="caution">
    <text evidence="4">The sequence shown here is derived from an EMBL/GenBank/DDBJ whole genome shotgun (WGS) entry which is preliminary data.</text>
</comment>
<feature type="transmembrane region" description="Helical" evidence="2">
    <location>
        <begin position="140"/>
        <end position="160"/>
    </location>
</feature>
<keyword evidence="2" id="KW-1133">Transmembrane helix</keyword>
<evidence type="ECO:0000313" key="4">
    <source>
        <dbReference type="EMBL" id="MXQ64024.1"/>
    </source>
</evidence>
<feature type="domain" description="Prepilin type IV endopeptidase peptidase" evidence="3">
    <location>
        <begin position="48"/>
        <end position="156"/>
    </location>
</feature>
<proteinExistence type="inferred from homology"/>
<dbReference type="InterPro" id="IPR000045">
    <property type="entry name" value="Prepilin_IV_endopep_pep"/>
</dbReference>
<dbReference type="Gene3D" id="1.20.120.1220">
    <property type="match status" value="1"/>
</dbReference>
<name>A0A6I4WAC3_9ACTN</name>
<dbReference type="EMBL" id="WUTW01000001">
    <property type="protein sequence ID" value="MXQ64024.1"/>
    <property type="molecule type" value="Genomic_DNA"/>
</dbReference>
<dbReference type="Proteomes" id="UP000431901">
    <property type="component" value="Unassembled WGS sequence"/>
</dbReference>
<evidence type="ECO:0000256" key="1">
    <source>
        <dbReference type="ARBA" id="ARBA00005801"/>
    </source>
</evidence>
<dbReference type="InterPro" id="IPR050882">
    <property type="entry name" value="Prepilin_peptidase/N-MTase"/>
</dbReference>
<dbReference type="Pfam" id="PF01478">
    <property type="entry name" value="Peptidase_A24"/>
    <property type="match status" value="1"/>
</dbReference>
<evidence type="ECO:0000259" key="3">
    <source>
        <dbReference type="Pfam" id="PF01478"/>
    </source>
</evidence>
<comment type="similarity">
    <text evidence="1">Belongs to the peptidase A24 family.</text>
</comment>
<evidence type="ECO:0000313" key="5">
    <source>
        <dbReference type="Proteomes" id="UP000431901"/>
    </source>
</evidence>
<keyword evidence="5" id="KW-1185">Reference proteome</keyword>
<feature type="transmembrane region" description="Helical" evidence="2">
    <location>
        <begin position="91"/>
        <end position="112"/>
    </location>
</feature>
<gene>
    <name evidence="4" type="ORF">GQ466_08245</name>
</gene>
<keyword evidence="2" id="KW-0472">Membrane</keyword>
<feature type="transmembrane region" description="Helical" evidence="2">
    <location>
        <begin position="67"/>
        <end position="85"/>
    </location>
</feature>
<keyword evidence="2" id="KW-0812">Transmembrane</keyword>
<dbReference type="OrthoDB" id="2087435at2"/>
<dbReference type="PANTHER" id="PTHR30487">
    <property type="entry name" value="TYPE 4 PREPILIN-LIKE PROTEINS LEADER PEPTIDE-PROCESSING ENZYME"/>
    <property type="match status" value="1"/>
</dbReference>